<dbReference type="Gene3D" id="3.40.50.2300">
    <property type="match status" value="1"/>
</dbReference>
<dbReference type="PROSITE" id="PS50043">
    <property type="entry name" value="HTH_LUXR_2"/>
    <property type="match status" value="1"/>
</dbReference>
<dbReference type="PANTHER" id="PTHR43214:SF41">
    <property type="entry name" value="NITRATE_NITRITE RESPONSE REGULATOR PROTEIN NARP"/>
    <property type="match status" value="1"/>
</dbReference>
<dbReference type="CDD" id="cd17535">
    <property type="entry name" value="REC_NarL-like"/>
    <property type="match status" value="1"/>
</dbReference>
<dbReference type="InterPro" id="IPR058245">
    <property type="entry name" value="NreC/VraR/RcsB-like_REC"/>
</dbReference>
<dbReference type="RefSeq" id="WP_304235870.1">
    <property type="nucleotide sequence ID" value="NZ_CATXHJ010000001.1"/>
</dbReference>
<dbReference type="GO" id="GO:0003677">
    <property type="term" value="F:DNA binding"/>
    <property type="evidence" value="ECO:0007669"/>
    <property type="project" value="UniProtKB-KW"/>
</dbReference>
<reference evidence="8" key="2">
    <citation type="submission" date="2021-09" db="EMBL/GenBank/DDBJ databases">
        <authorList>
            <person name="Gilroy R."/>
        </authorList>
    </citation>
    <scope>NUCLEOTIDE SEQUENCE</scope>
    <source>
        <strain evidence="8">9794</strain>
    </source>
</reference>
<dbReference type="CDD" id="cd06170">
    <property type="entry name" value="LuxR_C_like"/>
    <property type="match status" value="1"/>
</dbReference>
<evidence type="ECO:0000256" key="4">
    <source>
        <dbReference type="ARBA" id="ARBA00023163"/>
    </source>
</evidence>
<keyword evidence="4" id="KW-0804">Transcription</keyword>
<feature type="domain" description="HTH luxR-type" evidence="6">
    <location>
        <begin position="143"/>
        <end position="208"/>
    </location>
</feature>
<accession>A0A921L6W9</accession>
<comment type="caution">
    <text evidence="8">The sequence shown here is derived from an EMBL/GenBank/DDBJ whole genome shotgun (WGS) entry which is preliminary data.</text>
</comment>
<dbReference type="SMART" id="SM00448">
    <property type="entry name" value="REC"/>
    <property type="match status" value="1"/>
</dbReference>
<dbReference type="PROSITE" id="PS00622">
    <property type="entry name" value="HTH_LUXR_1"/>
    <property type="match status" value="1"/>
</dbReference>
<dbReference type="InterPro" id="IPR036388">
    <property type="entry name" value="WH-like_DNA-bd_sf"/>
</dbReference>
<sequence length="215" mass="24339">MTSQKAKILLVDDHTLILQGIKHVVSQMPEIEKVYTASSGTEAMLLIDMQPFDIYLLDVELPDTNGFELIDKILQKHPEARILVNTMHEEIWILKRLTKASISGAILKSADINELTLAIQTILKGGQYLCKRFKTILNRMQTEEQIKEQLTLREMEVLQAIAKGFNTREIADLLHVSNNTIETHRKSLMSKLEARNAVDLVLKAINLGIIPLDSK</sequence>
<gene>
    <name evidence="8" type="ORF">K8V40_03465</name>
</gene>
<dbReference type="EMBL" id="DYWE01000039">
    <property type="protein sequence ID" value="HJF80696.1"/>
    <property type="molecule type" value="Genomic_DNA"/>
</dbReference>
<dbReference type="SMART" id="SM00421">
    <property type="entry name" value="HTH_LUXR"/>
    <property type="match status" value="1"/>
</dbReference>
<keyword evidence="3" id="KW-0238">DNA-binding</keyword>
<keyword evidence="2" id="KW-0805">Transcription regulation</keyword>
<dbReference type="AlphaFoldDB" id="A0A921L6W9"/>
<dbReference type="Pfam" id="PF00072">
    <property type="entry name" value="Response_reg"/>
    <property type="match status" value="1"/>
</dbReference>
<dbReference type="Proteomes" id="UP000722357">
    <property type="component" value="Unassembled WGS sequence"/>
</dbReference>
<dbReference type="SUPFAM" id="SSF52172">
    <property type="entry name" value="CheY-like"/>
    <property type="match status" value="1"/>
</dbReference>
<dbReference type="InterPro" id="IPR039420">
    <property type="entry name" value="WalR-like"/>
</dbReference>
<evidence type="ECO:0000256" key="3">
    <source>
        <dbReference type="ARBA" id="ARBA00023125"/>
    </source>
</evidence>
<dbReference type="PANTHER" id="PTHR43214">
    <property type="entry name" value="TWO-COMPONENT RESPONSE REGULATOR"/>
    <property type="match status" value="1"/>
</dbReference>
<dbReference type="PROSITE" id="PS50110">
    <property type="entry name" value="RESPONSE_REGULATORY"/>
    <property type="match status" value="1"/>
</dbReference>
<dbReference type="GO" id="GO:0006355">
    <property type="term" value="P:regulation of DNA-templated transcription"/>
    <property type="evidence" value="ECO:0007669"/>
    <property type="project" value="InterPro"/>
</dbReference>
<evidence type="ECO:0000259" key="7">
    <source>
        <dbReference type="PROSITE" id="PS50110"/>
    </source>
</evidence>
<dbReference type="PRINTS" id="PR00038">
    <property type="entry name" value="HTHLUXR"/>
</dbReference>
<evidence type="ECO:0000256" key="1">
    <source>
        <dbReference type="ARBA" id="ARBA00022553"/>
    </source>
</evidence>
<evidence type="ECO:0000313" key="9">
    <source>
        <dbReference type="Proteomes" id="UP000722357"/>
    </source>
</evidence>
<dbReference type="InterPro" id="IPR016032">
    <property type="entry name" value="Sig_transdc_resp-reg_C-effctor"/>
</dbReference>
<feature type="domain" description="Response regulatory" evidence="7">
    <location>
        <begin position="7"/>
        <end position="123"/>
    </location>
</feature>
<dbReference type="InterPro" id="IPR000792">
    <property type="entry name" value="Tscrpt_reg_LuxR_C"/>
</dbReference>
<dbReference type="Gene3D" id="1.10.10.10">
    <property type="entry name" value="Winged helix-like DNA-binding domain superfamily/Winged helix DNA-binding domain"/>
    <property type="match status" value="1"/>
</dbReference>
<dbReference type="SUPFAM" id="SSF46894">
    <property type="entry name" value="C-terminal effector domain of the bipartite response regulators"/>
    <property type="match status" value="1"/>
</dbReference>
<proteinExistence type="predicted"/>
<evidence type="ECO:0000313" key="8">
    <source>
        <dbReference type="EMBL" id="HJF80696.1"/>
    </source>
</evidence>
<dbReference type="InterPro" id="IPR001789">
    <property type="entry name" value="Sig_transdc_resp-reg_receiver"/>
</dbReference>
<organism evidence="8 9">
    <name type="scientific">Phocaeicola plebeius</name>
    <dbReference type="NCBI Taxonomy" id="310297"/>
    <lineage>
        <taxon>Bacteria</taxon>
        <taxon>Pseudomonadati</taxon>
        <taxon>Bacteroidota</taxon>
        <taxon>Bacteroidia</taxon>
        <taxon>Bacteroidales</taxon>
        <taxon>Bacteroidaceae</taxon>
        <taxon>Phocaeicola</taxon>
    </lineage>
</organism>
<name>A0A921L6W9_9BACT</name>
<dbReference type="Pfam" id="PF00196">
    <property type="entry name" value="GerE"/>
    <property type="match status" value="1"/>
</dbReference>
<evidence type="ECO:0000259" key="6">
    <source>
        <dbReference type="PROSITE" id="PS50043"/>
    </source>
</evidence>
<protein>
    <submittedName>
        <fullName evidence="8">Response regulator transcription factor</fullName>
    </submittedName>
</protein>
<evidence type="ECO:0000256" key="2">
    <source>
        <dbReference type="ARBA" id="ARBA00023015"/>
    </source>
</evidence>
<keyword evidence="1 5" id="KW-0597">Phosphoprotein</keyword>
<evidence type="ECO:0000256" key="5">
    <source>
        <dbReference type="PROSITE-ProRule" id="PRU00169"/>
    </source>
</evidence>
<dbReference type="GO" id="GO:0000160">
    <property type="term" value="P:phosphorelay signal transduction system"/>
    <property type="evidence" value="ECO:0007669"/>
    <property type="project" value="InterPro"/>
</dbReference>
<reference evidence="8" key="1">
    <citation type="journal article" date="2021" name="PeerJ">
        <title>Extensive microbial diversity within the chicken gut microbiome revealed by metagenomics and culture.</title>
        <authorList>
            <person name="Gilroy R."/>
            <person name="Ravi A."/>
            <person name="Getino M."/>
            <person name="Pursley I."/>
            <person name="Horton D.L."/>
            <person name="Alikhan N.F."/>
            <person name="Baker D."/>
            <person name="Gharbi K."/>
            <person name="Hall N."/>
            <person name="Watson M."/>
            <person name="Adriaenssens E.M."/>
            <person name="Foster-Nyarko E."/>
            <person name="Jarju S."/>
            <person name="Secka A."/>
            <person name="Antonio M."/>
            <person name="Oren A."/>
            <person name="Chaudhuri R.R."/>
            <person name="La Ragione R."/>
            <person name="Hildebrand F."/>
            <person name="Pallen M.J."/>
        </authorList>
    </citation>
    <scope>NUCLEOTIDE SEQUENCE</scope>
    <source>
        <strain evidence="8">9794</strain>
    </source>
</reference>
<dbReference type="InterPro" id="IPR011006">
    <property type="entry name" value="CheY-like_superfamily"/>
</dbReference>
<feature type="modified residue" description="4-aspartylphosphate" evidence="5">
    <location>
        <position position="58"/>
    </location>
</feature>